<dbReference type="OrthoDB" id="9915191at2"/>
<evidence type="ECO:0000313" key="1">
    <source>
        <dbReference type="EMBL" id="KIC95023.1"/>
    </source>
</evidence>
<gene>
    <name evidence="1" type="ORF">OI18_09075</name>
</gene>
<protein>
    <submittedName>
        <fullName evidence="1">Uncharacterized protein</fullName>
    </submittedName>
</protein>
<proteinExistence type="predicted"/>
<comment type="caution">
    <text evidence="1">The sequence shown here is derived from an EMBL/GenBank/DDBJ whole genome shotgun (WGS) entry which is preliminary data.</text>
</comment>
<keyword evidence="2" id="KW-1185">Reference proteome</keyword>
<dbReference type="RefSeq" id="WP_039139151.1">
    <property type="nucleotide sequence ID" value="NZ_JSVC01000009.1"/>
</dbReference>
<accession>A0A0C1LI44</accession>
<name>A0A0C1LI44_9BACT</name>
<evidence type="ECO:0000313" key="2">
    <source>
        <dbReference type="Proteomes" id="UP000031408"/>
    </source>
</evidence>
<dbReference type="EMBL" id="JSVC01000009">
    <property type="protein sequence ID" value="KIC95023.1"/>
    <property type="molecule type" value="Genomic_DNA"/>
</dbReference>
<reference evidence="1 2" key="1">
    <citation type="submission" date="2014-11" db="EMBL/GenBank/DDBJ databases">
        <title>Genome sequence of Flavihumibacter solisilvae 3-3.</title>
        <authorList>
            <person name="Zhou G."/>
            <person name="Li M."/>
            <person name="Wang G."/>
        </authorList>
    </citation>
    <scope>NUCLEOTIDE SEQUENCE [LARGE SCALE GENOMIC DNA]</scope>
    <source>
        <strain evidence="1 2">3-3</strain>
    </source>
</reference>
<dbReference type="AlphaFoldDB" id="A0A0C1LI44"/>
<sequence>MRNVNHLYKKSVAPNSLFQKFDTSKTILEAFSKEYSSAFVALNPFNKKVFTDKYDPIDRLELTFPLWETVSWKQVAAEMGFRNIQVLASAMTDHKSSLYRELKDYLDEKDLEWPVINEEVIPVETIIGVLKNTTGTGSKEVVKSYTQDIFSEDERTELKFEVPATGMFEAAKSLHYSSLILIPEVGIAILRPMKDDCPYTLILSQSENPIGKEFNPEGFEAGAWTKFYWWK</sequence>
<dbReference type="Proteomes" id="UP000031408">
    <property type="component" value="Unassembled WGS sequence"/>
</dbReference>
<organism evidence="1 2">
    <name type="scientific">Flavihumibacter solisilvae</name>
    <dbReference type="NCBI Taxonomy" id="1349421"/>
    <lineage>
        <taxon>Bacteria</taxon>
        <taxon>Pseudomonadati</taxon>
        <taxon>Bacteroidota</taxon>
        <taxon>Chitinophagia</taxon>
        <taxon>Chitinophagales</taxon>
        <taxon>Chitinophagaceae</taxon>
        <taxon>Flavihumibacter</taxon>
    </lineage>
</organism>